<keyword evidence="2" id="KW-1185">Reference proteome</keyword>
<dbReference type="InParanoid" id="A0A067QNP1"/>
<protein>
    <submittedName>
        <fullName evidence="1">Uncharacterized protein</fullName>
    </submittedName>
</protein>
<evidence type="ECO:0000313" key="2">
    <source>
        <dbReference type="Proteomes" id="UP000027265"/>
    </source>
</evidence>
<name>A0A067QNP1_9AGAM</name>
<reference evidence="2" key="1">
    <citation type="journal article" date="2014" name="Proc. Natl. Acad. Sci. U.S.A.">
        <title>Extensive sampling of basidiomycete genomes demonstrates inadequacy of the white-rot/brown-rot paradigm for wood decay fungi.</title>
        <authorList>
            <person name="Riley R."/>
            <person name="Salamov A.A."/>
            <person name="Brown D.W."/>
            <person name="Nagy L.G."/>
            <person name="Floudas D."/>
            <person name="Held B.W."/>
            <person name="Levasseur A."/>
            <person name="Lombard V."/>
            <person name="Morin E."/>
            <person name="Otillar R."/>
            <person name="Lindquist E.A."/>
            <person name="Sun H."/>
            <person name="LaButti K.M."/>
            <person name="Schmutz J."/>
            <person name="Jabbour D."/>
            <person name="Luo H."/>
            <person name="Baker S.E."/>
            <person name="Pisabarro A.G."/>
            <person name="Walton J.D."/>
            <person name="Blanchette R.A."/>
            <person name="Henrissat B."/>
            <person name="Martin F."/>
            <person name="Cullen D."/>
            <person name="Hibbett D.S."/>
            <person name="Grigoriev I.V."/>
        </authorList>
    </citation>
    <scope>NUCLEOTIDE SEQUENCE [LARGE SCALE GENOMIC DNA]</scope>
    <source>
        <strain evidence="2">MUCL 33604</strain>
    </source>
</reference>
<accession>A0A067QNP1</accession>
<dbReference type="AlphaFoldDB" id="A0A067QNP1"/>
<organism evidence="1 2">
    <name type="scientific">Jaapia argillacea MUCL 33604</name>
    <dbReference type="NCBI Taxonomy" id="933084"/>
    <lineage>
        <taxon>Eukaryota</taxon>
        <taxon>Fungi</taxon>
        <taxon>Dikarya</taxon>
        <taxon>Basidiomycota</taxon>
        <taxon>Agaricomycotina</taxon>
        <taxon>Agaricomycetes</taxon>
        <taxon>Agaricomycetidae</taxon>
        <taxon>Jaapiales</taxon>
        <taxon>Jaapiaceae</taxon>
        <taxon>Jaapia</taxon>
    </lineage>
</organism>
<gene>
    <name evidence="1" type="ORF">JAAARDRAFT_166317</name>
</gene>
<sequence length="277" mass="31253">MWASNPSPDPLQSSGITTQAFAINADASRTECPGSIWPDTPYKGNSYSLLNCSQQDAPVLIQILVDYSNSTQSSIATDTTTAANFFMTQASFNPSPVFFTEEMLQSMSTFPMRRDVHLRGTCVFGVRRVIQQSWKDILGVGANYIEFKTFSFNNLVADTTSNYPPNTSSLLFSADFDTTNTVFCRGLSTIYDTGRFGLCWWCFHHYRWIFRHGVWHDAHGGDSWKQADVTVRCCGNPCSEQVAQCHPPAISLATWRDTDRWHGYVPPRRGDRVERPR</sequence>
<dbReference type="HOGENOM" id="CLU_1004963_0_0_1"/>
<dbReference type="Proteomes" id="UP000027265">
    <property type="component" value="Unassembled WGS sequence"/>
</dbReference>
<evidence type="ECO:0000313" key="1">
    <source>
        <dbReference type="EMBL" id="KDQ64261.1"/>
    </source>
</evidence>
<dbReference type="EMBL" id="KL197709">
    <property type="protein sequence ID" value="KDQ64261.1"/>
    <property type="molecule type" value="Genomic_DNA"/>
</dbReference>
<proteinExistence type="predicted"/>